<dbReference type="EMBL" id="VSSB01000002">
    <property type="protein sequence ID" value="TYL50371.1"/>
    <property type="molecule type" value="Genomic_DNA"/>
</dbReference>
<comment type="caution">
    <text evidence="1">The sequence shown here is derived from an EMBL/GenBank/DDBJ whole genome shotgun (WGS) entry which is preliminary data.</text>
</comment>
<organism evidence="1 2">
    <name type="scientific">Agromyces mariniharenae</name>
    <dbReference type="NCBI Taxonomy" id="2604423"/>
    <lineage>
        <taxon>Bacteria</taxon>
        <taxon>Bacillati</taxon>
        <taxon>Actinomycetota</taxon>
        <taxon>Actinomycetes</taxon>
        <taxon>Micrococcales</taxon>
        <taxon>Microbacteriaceae</taxon>
        <taxon>Agromyces</taxon>
    </lineage>
</organism>
<evidence type="ECO:0000313" key="1">
    <source>
        <dbReference type="EMBL" id="TYL50371.1"/>
    </source>
</evidence>
<name>A0A5S4UZ28_9MICO</name>
<accession>A0A5S4UZ28</accession>
<sequence length="147" mass="14452">MSTPTTRTRAAIALAIAGVTASLLTGCNPADVVQQGVEDAIEGATGGDVSLGELPEGFPESVPVIDGDISIGAGGAADGTEGWVVTVTSEAADPMADAVAALESAGFTKDESIATGGVGAEFYSDGEYSVLLVGQGSSVVYTVTPVQ</sequence>
<gene>
    <name evidence="1" type="ORF">FYC51_14245</name>
</gene>
<dbReference type="RefSeq" id="WP_148734473.1">
    <property type="nucleotide sequence ID" value="NZ_VSSB01000002.1"/>
</dbReference>
<protein>
    <submittedName>
        <fullName evidence="1">Uncharacterized protein</fullName>
    </submittedName>
</protein>
<dbReference type="PROSITE" id="PS51257">
    <property type="entry name" value="PROKAR_LIPOPROTEIN"/>
    <property type="match status" value="1"/>
</dbReference>
<dbReference type="Proteomes" id="UP000325243">
    <property type="component" value="Unassembled WGS sequence"/>
</dbReference>
<keyword evidence="2" id="KW-1185">Reference proteome</keyword>
<reference evidence="1 2" key="1">
    <citation type="submission" date="2019-08" db="EMBL/GenBank/DDBJ databases">
        <authorList>
            <person name="Hu J."/>
        </authorList>
    </citation>
    <scope>NUCLEOTIDE SEQUENCE [LARGE SCALE GENOMIC DNA]</scope>
    <source>
        <strain evidence="1 2">NEAU-184</strain>
    </source>
</reference>
<dbReference type="AlphaFoldDB" id="A0A5S4UZ28"/>
<evidence type="ECO:0000313" key="2">
    <source>
        <dbReference type="Proteomes" id="UP000325243"/>
    </source>
</evidence>
<proteinExistence type="predicted"/>